<feature type="domain" description="PD-(D/E)XK endonuclease-like" evidence="1">
    <location>
        <begin position="82"/>
        <end position="233"/>
    </location>
</feature>
<name>A0A223W0S6_9CAUD</name>
<evidence type="ECO:0000313" key="2">
    <source>
        <dbReference type="EMBL" id="ASV44678.1"/>
    </source>
</evidence>
<accession>A0A223W0S6</accession>
<evidence type="ECO:0000259" key="1">
    <source>
        <dbReference type="Pfam" id="PF12705"/>
    </source>
</evidence>
<proteinExistence type="predicted"/>
<reference evidence="2 3" key="1">
    <citation type="submission" date="2017-06" db="EMBL/GenBank/DDBJ databases">
        <authorList>
            <person name="Kim H.J."/>
            <person name="Triplett B.A."/>
        </authorList>
    </citation>
    <scope>NUCLEOTIDE SEQUENCE [LARGE SCALE GENOMIC DNA]</scope>
</reference>
<dbReference type="PANTHER" id="PTHR31340:SF3">
    <property type="entry name" value="MITOCHONDRIAL GENOME MAINTENANCE EXONUCLEASE 1"/>
    <property type="match status" value="1"/>
</dbReference>
<dbReference type="EMBL" id="MF403007">
    <property type="protein sequence ID" value="ASV44678.1"/>
    <property type="molecule type" value="Genomic_DNA"/>
</dbReference>
<evidence type="ECO:0000313" key="3">
    <source>
        <dbReference type="Proteomes" id="UP000226396"/>
    </source>
</evidence>
<dbReference type="InterPro" id="IPR038726">
    <property type="entry name" value="PDDEXK_AddAB-type"/>
</dbReference>
<dbReference type="Proteomes" id="UP000226396">
    <property type="component" value="Segment"/>
</dbReference>
<dbReference type="Gene3D" id="3.90.320.10">
    <property type="match status" value="1"/>
</dbReference>
<organism evidence="2 3">
    <name type="scientific">Agrobacterium phage Atu_ph04</name>
    <dbReference type="NCBI Taxonomy" id="2024263"/>
    <lineage>
        <taxon>Viruses</taxon>
        <taxon>Duplodnaviria</taxon>
        <taxon>Heunggongvirae</taxon>
        <taxon>Uroviricota</taxon>
        <taxon>Caudoviricetes</taxon>
        <taxon>Pootjesviridae</taxon>
        <taxon>Rollinsvirus</taxon>
        <taxon>Rollinsvirus ph04</taxon>
    </lineage>
</organism>
<dbReference type="RefSeq" id="YP_010662981.1">
    <property type="nucleotide sequence ID" value="NC_070890.1"/>
</dbReference>
<protein>
    <recommendedName>
        <fullName evidence="1">PD-(D/E)XK endonuclease-like domain-containing protein</fullName>
    </recommendedName>
</protein>
<dbReference type="Pfam" id="PF12705">
    <property type="entry name" value="PDDEXK_1"/>
    <property type="match status" value="1"/>
</dbReference>
<keyword evidence="3" id="KW-1185">Reference proteome</keyword>
<dbReference type="InterPro" id="IPR011604">
    <property type="entry name" value="PDDEXK-like_dom_sf"/>
</dbReference>
<sequence>MSFEALKKQFERERITNPEKQFVHISDQFTFPEGWINHDLPTGRIYKNELFPGEEFFSATTVLGKIANMNGEDSWLQAWRDRVGEEEADRISKEATDRGSAMHDYLEKYLSNMTVVNKHNAAYQMFQELKPWCDDRIDAVIASEHALFSRRLKVAGRVDLVAVLDGGGVIEDGIETLVDFKTSRKEKVDADIGGYKRQVTIYAMLVKETTGLNLEMAEIWMSIFDPKVDPKPRAKKFEIVVQNYVETVIDELAMLHETLGNPINVDECKRFFCL</sequence>
<dbReference type="KEGG" id="vg:77938998"/>
<dbReference type="PANTHER" id="PTHR31340">
    <property type="entry name" value="MITOCHONDRIAL GENOME MAINTENANCE EXONUCLEASE 1"/>
    <property type="match status" value="1"/>
</dbReference>
<dbReference type="GeneID" id="77938998"/>